<comment type="caution">
    <text evidence="1">The sequence shown here is derived from an EMBL/GenBank/DDBJ whole genome shotgun (WGS) entry which is preliminary data.</text>
</comment>
<keyword evidence="2" id="KW-1185">Reference proteome</keyword>
<dbReference type="EMBL" id="QBIY01005442">
    <property type="protein sequence ID" value="RXN37787.1"/>
    <property type="molecule type" value="Genomic_DNA"/>
</dbReference>
<reference evidence="1 2" key="1">
    <citation type="submission" date="2018-03" db="EMBL/GenBank/DDBJ databases">
        <title>Draft genome sequence of Rohu Carp (Labeo rohita).</title>
        <authorList>
            <person name="Das P."/>
            <person name="Kushwaha B."/>
            <person name="Joshi C.G."/>
            <person name="Kumar D."/>
            <person name="Nagpure N.S."/>
            <person name="Sahoo L."/>
            <person name="Das S.P."/>
            <person name="Bit A."/>
            <person name="Patnaik S."/>
            <person name="Meher P.K."/>
            <person name="Jayasankar P."/>
            <person name="Koringa P.G."/>
            <person name="Patel N.V."/>
            <person name="Hinsu A.T."/>
            <person name="Kumar R."/>
            <person name="Pandey M."/>
            <person name="Agarwal S."/>
            <person name="Srivastava S."/>
            <person name="Singh M."/>
            <person name="Iquebal M.A."/>
            <person name="Jaiswal S."/>
            <person name="Angadi U.B."/>
            <person name="Kumar N."/>
            <person name="Raza M."/>
            <person name="Shah T.M."/>
            <person name="Rai A."/>
            <person name="Jena J.K."/>
        </authorList>
    </citation>
    <scope>NUCLEOTIDE SEQUENCE [LARGE SCALE GENOMIC DNA]</scope>
    <source>
        <strain evidence="1">DASCIFA01</strain>
        <tissue evidence="1">Testis</tissue>
    </source>
</reference>
<proteinExistence type="predicted"/>
<gene>
    <name evidence="1" type="ORF">ROHU_001727</name>
</gene>
<organism evidence="1 2">
    <name type="scientific">Labeo rohita</name>
    <name type="common">Indian major carp</name>
    <name type="synonym">Cyprinus rohita</name>
    <dbReference type="NCBI Taxonomy" id="84645"/>
    <lineage>
        <taxon>Eukaryota</taxon>
        <taxon>Metazoa</taxon>
        <taxon>Chordata</taxon>
        <taxon>Craniata</taxon>
        <taxon>Vertebrata</taxon>
        <taxon>Euteleostomi</taxon>
        <taxon>Actinopterygii</taxon>
        <taxon>Neopterygii</taxon>
        <taxon>Teleostei</taxon>
        <taxon>Ostariophysi</taxon>
        <taxon>Cypriniformes</taxon>
        <taxon>Cyprinidae</taxon>
        <taxon>Labeoninae</taxon>
        <taxon>Labeonini</taxon>
        <taxon>Labeo</taxon>
    </lineage>
</organism>
<name>A0A498P2X0_LABRO</name>
<accession>A0A498P2X0</accession>
<evidence type="ECO:0000313" key="2">
    <source>
        <dbReference type="Proteomes" id="UP000290572"/>
    </source>
</evidence>
<dbReference type="Proteomes" id="UP000290572">
    <property type="component" value="Unassembled WGS sequence"/>
</dbReference>
<sequence>MKMVTSSCKDGYIWQCKKSCGRSRKSIRTKSIFSHSHASLFSWMKYIHRFSQGLHMRQVDMMLDDISNSSATLSKMSMKLRHFARGRFGGAWRRKSWVFGMVEILPSRKPVLRYNIVLFGAVDGYSRKDIEEPDIDWDAAADYGEDVDGVIVVPEFECPLNEQQLVELQVLIEENGDTDTTDLYLLCHEYVLQALSGV</sequence>
<protein>
    <submittedName>
        <fullName evidence="1">Uncharacterized protein</fullName>
    </submittedName>
</protein>
<evidence type="ECO:0000313" key="1">
    <source>
        <dbReference type="EMBL" id="RXN37787.1"/>
    </source>
</evidence>
<dbReference type="AlphaFoldDB" id="A0A498P2X0"/>